<dbReference type="GO" id="GO:0005886">
    <property type="term" value="C:plasma membrane"/>
    <property type="evidence" value="ECO:0007669"/>
    <property type="project" value="UniProtKB-SubCell"/>
</dbReference>
<protein>
    <submittedName>
        <fullName evidence="7">Cytochrome c oxidase subunit 4</fullName>
    </submittedName>
</protein>
<accession>A0A1G6IGB7</accession>
<gene>
    <name evidence="7" type="ORF">SAMN04488112_102227</name>
</gene>
<dbReference type="EMBL" id="FMZA01000002">
    <property type="protein sequence ID" value="SDC05592.1"/>
    <property type="molecule type" value="Genomic_DNA"/>
</dbReference>
<comment type="subcellular location">
    <subcellularLocation>
        <location evidence="1">Cell membrane</location>
        <topology evidence="1">Multi-pass membrane protein</topology>
    </subcellularLocation>
</comment>
<feature type="transmembrane region" description="Helical" evidence="6">
    <location>
        <begin position="76"/>
        <end position="98"/>
    </location>
</feature>
<name>A0A1G6IGB7_9BACL</name>
<keyword evidence="5 6" id="KW-0472">Membrane</keyword>
<evidence type="ECO:0000256" key="5">
    <source>
        <dbReference type="ARBA" id="ARBA00023136"/>
    </source>
</evidence>
<dbReference type="Pfam" id="PF03626">
    <property type="entry name" value="COX4_pro"/>
    <property type="match status" value="1"/>
</dbReference>
<evidence type="ECO:0000256" key="1">
    <source>
        <dbReference type="ARBA" id="ARBA00004651"/>
    </source>
</evidence>
<proteinExistence type="predicted"/>
<dbReference type="STRING" id="1236220.SAMN04488112_102227"/>
<feature type="transmembrane region" description="Helical" evidence="6">
    <location>
        <begin position="20"/>
        <end position="39"/>
    </location>
</feature>
<sequence length="99" mass="10916">MEQAKPQQESQATESDAKHLASFAVMIVLTAIAFAAVTMDIVPPAMVVPLIIGLAAIQVMMQFFTFMHLDFKKHRITVTFIFTGLLFGVICVVALKYLV</sequence>
<keyword evidence="3 6" id="KW-0812">Transmembrane</keyword>
<organism evidence="7 8">
    <name type="scientific">Melghirimyces thermohalophilus</name>
    <dbReference type="NCBI Taxonomy" id="1236220"/>
    <lineage>
        <taxon>Bacteria</taxon>
        <taxon>Bacillati</taxon>
        <taxon>Bacillota</taxon>
        <taxon>Bacilli</taxon>
        <taxon>Bacillales</taxon>
        <taxon>Thermoactinomycetaceae</taxon>
        <taxon>Melghirimyces</taxon>
    </lineage>
</organism>
<evidence type="ECO:0000256" key="6">
    <source>
        <dbReference type="SAM" id="Phobius"/>
    </source>
</evidence>
<evidence type="ECO:0000256" key="2">
    <source>
        <dbReference type="ARBA" id="ARBA00022475"/>
    </source>
</evidence>
<keyword evidence="4 6" id="KW-1133">Transmembrane helix</keyword>
<reference evidence="7 8" key="1">
    <citation type="submission" date="2016-10" db="EMBL/GenBank/DDBJ databases">
        <authorList>
            <person name="de Groot N.N."/>
        </authorList>
    </citation>
    <scope>NUCLEOTIDE SEQUENCE [LARGE SCALE GENOMIC DNA]</scope>
    <source>
        <strain evidence="7 8">DSM 45514</strain>
    </source>
</reference>
<evidence type="ECO:0000313" key="7">
    <source>
        <dbReference type="EMBL" id="SDC05592.1"/>
    </source>
</evidence>
<evidence type="ECO:0000256" key="3">
    <source>
        <dbReference type="ARBA" id="ARBA00022692"/>
    </source>
</evidence>
<keyword evidence="2" id="KW-1003">Cell membrane</keyword>
<evidence type="ECO:0000313" key="8">
    <source>
        <dbReference type="Proteomes" id="UP000199387"/>
    </source>
</evidence>
<evidence type="ECO:0000256" key="4">
    <source>
        <dbReference type="ARBA" id="ARBA00022989"/>
    </source>
</evidence>
<keyword evidence="8" id="KW-1185">Reference proteome</keyword>
<dbReference type="AlphaFoldDB" id="A0A1G6IGB7"/>
<feature type="transmembrane region" description="Helical" evidence="6">
    <location>
        <begin position="45"/>
        <end position="64"/>
    </location>
</feature>
<dbReference type="InterPro" id="IPR005171">
    <property type="entry name" value="Cyt_c_oxidase_su4_prok"/>
</dbReference>
<dbReference type="Proteomes" id="UP000199387">
    <property type="component" value="Unassembled WGS sequence"/>
</dbReference>